<keyword evidence="1" id="KW-0175">Coiled coil</keyword>
<feature type="region of interest" description="Disordered" evidence="2">
    <location>
        <begin position="383"/>
        <end position="411"/>
    </location>
</feature>
<feature type="region of interest" description="Disordered" evidence="2">
    <location>
        <begin position="172"/>
        <end position="195"/>
    </location>
</feature>
<dbReference type="Proteomes" id="UP001652432">
    <property type="component" value="Unassembled WGS sequence"/>
</dbReference>
<evidence type="ECO:0000313" key="5">
    <source>
        <dbReference type="Proteomes" id="UP001652432"/>
    </source>
</evidence>
<evidence type="ECO:0000256" key="1">
    <source>
        <dbReference type="SAM" id="Coils"/>
    </source>
</evidence>
<evidence type="ECO:0000256" key="2">
    <source>
        <dbReference type="SAM" id="MobiDB-lite"/>
    </source>
</evidence>
<feature type="region of interest" description="Disordered" evidence="2">
    <location>
        <begin position="794"/>
        <end position="829"/>
    </location>
</feature>
<evidence type="ECO:0000313" key="4">
    <source>
        <dbReference type="EMBL" id="MCU6745780.1"/>
    </source>
</evidence>
<dbReference type="EMBL" id="JAOQKJ010000017">
    <property type="protein sequence ID" value="MCU6745780.1"/>
    <property type="molecule type" value="Genomic_DNA"/>
</dbReference>
<gene>
    <name evidence="4" type="ORF">OCV77_14990</name>
</gene>
<feature type="signal peptide" evidence="3">
    <location>
        <begin position="1"/>
        <end position="33"/>
    </location>
</feature>
<keyword evidence="3" id="KW-0732">Signal</keyword>
<feature type="compositionally biased region" description="Basic and acidic residues" evidence="2">
    <location>
        <begin position="402"/>
        <end position="411"/>
    </location>
</feature>
<proteinExistence type="predicted"/>
<feature type="coiled-coil region" evidence="1">
    <location>
        <begin position="252"/>
        <end position="279"/>
    </location>
</feature>
<feature type="coiled-coil region" evidence="1">
    <location>
        <begin position="72"/>
        <end position="106"/>
    </location>
</feature>
<sequence length="918" mass="98461">MRRRNMGNKVVKRAITWAMVLMLSFSAGLSSMATMTVYAVDNRVDDCELEKERVDSTAERFNDKETSEDPAAEAALAKADEAKNAAEDAAKTVENLQKTIDGLEVEKKVEAAGAKGTGETESTGAVKAAEDAAASAEAAAGTAAKTAAEAEAKKDDISKIAEDYNKTFENNQSAADSVTAEGLTSVKGENGASDTELDKYVEEQAKAAKEAQKEAQAKLEEALKGGAADDKVSTADGEKTVKELVGEVDQAAADAAKAADDAQAAVDQANQNVADAKVKYNSYAMMYGLPLYGEKGVTYTYDADSFAKAGITDAVLQAEIQKQVADRNAVNAGKEEIENADITALEKEIQNAKTTADTAQETAKDAVKAAKAAEKAAEDAKKLLTNEEGTGSVDKTNTAAEEAMKEKKEAGEKLEAIDDVKKALSDSSDGINQVEYDKELNAWANTTFDKYDEAKASWKFWETIKEYADIYDDAKDTRRWMDNEYNASKVQEIFNYLGITQWAVSTAQREAAMDAIIKAYRENMAEYEKQLAAINAQDAKNSAEASAKAAEDIAKTAEASKNAAQAAENVISTAQDTITAAEDTYNDAKAKLDAVKAAAKNVKTPTTLELQRLFEQIQKAEQKVKDTEESLKEAVAAKNAAENFKKWADSLITGQYTRAYAQAAADENGKKTPLTENLKNYDTSNDKVISRPTSDFVCVSKGTSSVKVPYTIYRDYVNLMYQEDYDSKPRGKGISTGSKMDVIYWEVGTDGKLSGNYFTSLDELTTGSTYFIGYTFKYENDGYHIDGLMYKYEDSKEEPTTSPSEAPSTAPSTTPSTAPTGGDGGTTGTTVTIEDQSVPLAAVPADAPAVLGARRAAQDEEPAVLGVKRGTDQAVLGKRRSQKTGDSTEVFAWAGAMAIAGAAAVVSCTKLARKKEEE</sequence>
<organism evidence="4 5">
    <name type="scientific">Suilimivivens aceti</name>
    <dbReference type="NCBI Taxonomy" id="2981774"/>
    <lineage>
        <taxon>Bacteria</taxon>
        <taxon>Bacillati</taxon>
        <taxon>Bacillota</taxon>
        <taxon>Clostridia</taxon>
        <taxon>Lachnospirales</taxon>
        <taxon>Lachnospiraceae</taxon>
        <taxon>Suilimivivens</taxon>
    </lineage>
</organism>
<reference evidence="4 5" key="1">
    <citation type="journal article" date="2021" name="ISME Commun">
        <title>Automated analysis of genomic sequences facilitates high-throughput and comprehensive description of bacteria.</title>
        <authorList>
            <person name="Hitch T.C.A."/>
        </authorList>
    </citation>
    <scope>NUCLEOTIDE SEQUENCE [LARGE SCALE GENOMIC DNA]</scope>
    <source>
        <strain evidence="4 5">Sanger_18</strain>
    </source>
</reference>
<protein>
    <submittedName>
        <fullName evidence="4">Uncharacterized protein</fullName>
    </submittedName>
</protein>
<accession>A0ABT2T695</accession>
<feature type="compositionally biased region" description="Low complexity" evidence="2">
    <location>
        <begin position="800"/>
        <end position="820"/>
    </location>
</feature>
<dbReference type="RefSeq" id="WP_262575819.1">
    <property type="nucleotide sequence ID" value="NZ_JAOQKJ010000017.1"/>
</dbReference>
<feature type="chain" id="PRO_5045681492" evidence="3">
    <location>
        <begin position="34"/>
        <end position="918"/>
    </location>
</feature>
<feature type="compositionally biased region" description="Polar residues" evidence="2">
    <location>
        <begin position="387"/>
        <end position="398"/>
    </location>
</feature>
<comment type="caution">
    <text evidence="4">The sequence shown here is derived from an EMBL/GenBank/DDBJ whole genome shotgun (WGS) entry which is preliminary data.</text>
</comment>
<name>A0ABT2T695_9FIRM</name>
<evidence type="ECO:0000256" key="3">
    <source>
        <dbReference type="SAM" id="SignalP"/>
    </source>
</evidence>
<keyword evidence="5" id="KW-1185">Reference proteome</keyword>
<feature type="coiled-coil region" evidence="1">
    <location>
        <begin position="510"/>
        <end position="637"/>
    </location>
</feature>